<dbReference type="OrthoDB" id="1269963at2759"/>
<dbReference type="InterPro" id="IPR016039">
    <property type="entry name" value="Thiolase-like"/>
</dbReference>
<feature type="domain" description="Hydroxymethylglutaryl-coenzyme A synthase N-terminal" evidence="3">
    <location>
        <begin position="5"/>
        <end position="172"/>
    </location>
</feature>
<dbReference type="PANTHER" id="PTHR43323">
    <property type="entry name" value="3-HYDROXY-3-METHYLGLUTARYL COENZYME A SYNTHASE"/>
    <property type="match status" value="1"/>
</dbReference>
<keyword evidence="6" id="KW-1185">Reference proteome</keyword>
<dbReference type="Pfam" id="PF01154">
    <property type="entry name" value="HMG_CoA_synt_N"/>
    <property type="match status" value="1"/>
</dbReference>
<sequence>MSNINNIGIIGIEYQLPLYKLDESDIAKNIGWEVDKIKIGLDMQEIGAPGYSEDVVSLALSALYKLIIKFKIDTKDIGKIEVGTESSFDNAKSIKTYLLQLFSENKNISGCDSINACYGGTNAVLNTIAWMESSFCKSKYAIVICTDISVYNDGPAIPTSGAGAVAILIGKNPVYKILPETLFHYSSNEGDFLKPKSQFFPYIEGKKSVEIYKQAFQNNYENFISKFGKDFYDYIVFHSPYPKLITKICNEYEISSEKFKYSLLVSRYNGNTYTASVYFSLISLIYNKQVKVDEKICLFSFGSGCVSSIFILQKMRDGCEIDDLEKRLEKRIKIDFKTYKDIIKNMEMYNVTLKKENVDGYYISGENSFFRTYNLNK</sequence>
<dbReference type="GO" id="GO:0006084">
    <property type="term" value="P:acetyl-CoA metabolic process"/>
    <property type="evidence" value="ECO:0007669"/>
    <property type="project" value="InterPro"/>
</dbReference>
<reference evidence="5 6" key="1">
    <citation type="journal article" date="2013" name="BMC Genomics">
        <title>Genome sequencing and comparative genomics of honey bee microsporidia, Nosema apis reveal novel insights into host-parasite interactions.</title>
        <authorList>
            <person name="Chen Yp."/>
            <person name="Pettis J.S."/>
            <person name="Zhao Y."/>
            <person name="Liu X."/>
            <person name="Tallon L.J."/>
            <person name="Sadzewicz L.D."/>
            <person name="Li R."/>
            <person name="Zheng H."/>
            <person name="Huang S."/>
            <person name="Zhang X."/>
            <person name="Hamilton M.C."/>
            <person name="Pernal S.F."/>
            <person name="Melathopoulos A.P."/>
            <person name="Yan X."/>
            <person name="Evans J.D."/>
        </authorList>
    </citation>
    <scope>NUCLEOTIDE SEQUENCE [LARGE SCALE GENOMIC DNA]</scope>
    <source>
        <strain evidence="5 6">BRL 01</strain>
    </source>
</reference>
<dbReference type="Proteomes" id="UP000053780">
    <property type="component" value="Unassembled WGS sequence"/>
</dbReference>
<dbReference type="CDD" id="cd00827">
    <property type="entry name" value="init_cond_enzymes"/>
    <property type="match status" value="1"/>
</dbReference>
<comment type="similarity">
    <text evidence="1">Belongs to the thiolase-like superfamily. HMG-CoA synthase family.</text>
</comment>
<dbReference type="EMBL" id="KE647314">
    <property type="protein sequence ID" value="EQB60224.1"/>
    <property type="molecule type" value="Genomic_DNA"/>
</dbReference>
<feature type="domain" description="Hydroxymethylglutaryl-coenzyme A synthase C-terminal" evidence="4">
    <location>
        <begin position="254"/>
        <end position="349"/>
    </location>
</feature>
<evidence type="ECO:0000259" key="3">
    <source>
        <dbReference type="Pfam" id="PF01154"/>
    </source>
</evidence>
<feature type="domain" description="Hydroxymethylglutaryl-coenzyme A synthase C-terminal" evidence="4">
    <location>
        <begin position="188"/>
        <end position="247"/>
    </location>
</feature>
<name>T0L6S6_9MICR</name>
<evidence type="ECO:0000256" key="1">
    <source>
        <dbReference type="ARBA" id="ARBA00007061"/>
    </source>
</evidence>
<evidence type="ECO:0000256" key="2">
    <source>
        <dbReference type="ARBA" id="ARBA00022679"/>
    </source>
</evidence>
<organism evidence="5 6">
    <name type="scientific">Vairimorpha apis BRL 01</name>
    <dbReference type="NCBI Taxonomy" id="1037528"/>
    <lineage>
        <taxon>Eukaryota</taxon>
        <taxon>Fungi</taxon>
        <taxon>Fungi incertae sedis</taxon>
        <taxon>Microsporidia</taxon>
        <taxon>Nosematidae</taxon>
        <taxon>Vairimorpha</taxon>
    </lineage>
</organism>
<dbReference type="AlphaFoldDB" id="T0L6S6"/>
<dbReference type="HOGENOM" id="CLU_008065_0_1_1"/>
<protein>
    <submittedName>
        <fullName evidence="5">Hydroxymethylglutaryl-synthase</fullName>
    </submittedName>
</protein>
<dbReference type="InterPro" id="IPR013528">
    <property type="entry name" value="HMG_CoA_synth_N"/>
</dbReference>
<evidence type="ECO:0000313" key="6">
    <source>
        <dbReference type="Proteomes" id="UP000053780"/>
    </source>
</evidence>
<evidence type="ECO:0000313" key="5">
    <source>
        <dbReference type="EMBL" id="EQB60224.1"/>
    </source>
</evidence>
<dbReference type="VEuPathDB" id="MicrosporidiaDB:NAPIS_ORF02230"/>
<dbReference type="InterPro" id="IPR013746">
    <property type="entry name" value="HMG_CoA_synt_C_dom"/>
</dbReference>
<dbReference type="Gene3D" id="3.40.47.10">
    <property type="match status" value="1"/>
</dbReference>
<dbReference type="PANTHER" id="PTHR43323:SF2">
    <property type="entry name" value="HYDROXYMETHYLGLUTARYL-COA SYNTHASE"/>
    <property type="match status" value="1"/>
</dbReference>
<dbReference type="GO" id="GO:0010142">
    <property type="term" value="P:farnesyl diphosphate biosynthetic process, mevalonate pathway"/>
    <property type="evidence" value="ECO:0007669"/>
    <property type="project" value="InterPro"/>
</dbReference>
<accession>T0L6S6</accession>
<gene>
    <name evidence="5" type="ORF">NAPIS_ORF02230</name>
</gene>
<keyword evidence="2" id="KW-0808">Transferase</keyword>
<dbReference type="Pfam" id="PF08540">
    <property type="entry name" value="HMG_CoA_synt_C"/>
    <property type="match status" value="2"/>
</dbReference>
<dbReference type="SUPFAM" id="SSF53901">
    <property type="entry name" value="Thiolase-like"/>
    <property type="match status" value="2"/>
</dbReference>
<dbReference type="GO" id="GO:0004421">
    <property type="term" value="F:hydroxymethylglutaryl-CoA synthase activity"/>
    <property type="evidence" value="ECO:0007669"/>
    <property type="project" value="InterPro"/>
</dbReference>
<proteinExistence type="inferred from homology"/>
<evidence type="ECO:0000259" key="4">
    <source>
        <dbReference type="Pfam" id="PF08540"/>
    </source>
</evidence>